<proteinExistence type="predicted"/>
<accession>A0A101GRC7</accession>
<comment type="caution">
    <text evidence="2">The sequence shown here is derived from an EMBL/GenBank/DDBJ whole genome shotgun (WGS) entry which is preliminary data.</text>
</comment>
<feature type="region of interest" description="Disordered" evidence="1">
    <location>
        <begin position="1"/>
        <end position="21"/>
    </location>
</feature>
<protein>
    <submittedName>
        <fullName evidence="2">Uncharacterized protein</fullName>
    </submittedName>
</protein>
<gene>
    <name evidence="2" type="ORF">XD82_0482</name>
</gene>
<evidence type="ECO:0000313" key="2">
    <source>
        <dbReference type="EMBL" id="KUK63179.1"/>
    </source>
</evidence>
<dbReference type="EMBL" id="LGGD01000041">
    <property type="protein sequence ID" value="KUK63179.1"/>
    <property type="molecule type" value="Genomic_DNA"/>
</dbReference>
<dbReference type="Proteomes" id="UP000054323">
    <property type="component" value="Unassembled WGS sequence"/>
</dbReference>
<name>A0A101GRC7_9EURY</name>
<reference evidence="3" key="1">
    <citation type="journal article" date="2015" name="MBio">
        <title>Genome-Resolved Metagenomic Analysis Reveals Roles for Candidate Phyla and Other Microbial Community Members in Biogeochemical Transformations in Oil Reservoirs.</title>
        <authorList>
            <person name="Hu P."/>
            <person name="Tom L."/>
            <person name="Singh A."/>
            <person name="Thomas B.C."/>
            <person name="Baker B.J."/>
            <person name="Piceno Y.M."/>
            <person name="Andersen G.L."/>
            <person name="Banfield J.F."/>
        </authorList>
    </citation>
    <scope>NUCLEOTIDE SEQUENCE [LARGE SCALE GENOMIC DNA]</scope>
</reference>
<dbReference type="AlphaFoldDB" id="A0A101GRC7"/>
<sequence length="59" mass="6391">MAEQLQHPGAPLHPLSGIPQMPGTPYAGTAALIHTTLRNPNISGYFPFFQPISKISKHI</sequence>
<dbReference type="PATRIC" id="fig|2198.4.peg.743"/>
<evidence type="ECO:0000313" key="3">
    <source>
        <dbReference type="Proteomes" id="UP000054323"/>
    </source>
</evidence>
<organism evidence="2 3">
    <name type="scientific">Methanoculleus marisnigri</name>
    <dbReference type="NCBI Taxonomy" id="2198"/>
    <lineage>
        <taxon>Archaea</taxon>
        <taxon>Methanobacteriati</taxon>
        <taxon>Methanobacteriota</taxon>
        <taxon>Stenosarchaea group</taxon>
        <taxon>Methanomicrobia</taxon>
        <taxon>Methanomicrobiales</taxon>
        <taxon>Methanomicrobiaceae</taxon>
        <taxon>Methanoculleus</taxon>
    </lineage>
</organism>
<evidence type="ECO:0000256" key="1">
    <source>
        <dbReference type="SAM" id="MobiDB-lite"/>
    </source>
</evidence>